<sequence length="212" mass="24221">MSAPRQRHSKSPQVQLAPESKFEELENDDIPHVEKLRIIEQSGLLKAIPKPDTKPAKPTHLKKDDGDAEEEEDEEEDEIPVWVIALFQSILLGFVYATFEILVQQQYGADWEALEVALKVAKGYPLLMGYSYLTYRFQAHPAMKVFQWLIATLSGCYFLYLNNHSPAIGIMQRCPGLITIWLHGIFMADNIPTAVMLGFIGGFWYYDTRLGW</sequence>
<feature type="transmembrane region" description="Helical" evidence="2">
    <location>
        <begin position="145"/>
        <end position="161"/>
    </location>
</feature>
<keyword evidence="2" id="KW-0812">Transmembrane</keyword>
<evidence type="ECO:0000313" key="4">
    <source>
        <dbReference type="EMBL" id="KAJ1951933.1"/>
    </source>
</evidence>
<feature type="compositionally biased region" description="Basic residues" evidence="1">
    <location>
        <begin position="1"/>
        <end position="10"/>
    </location>
</feature>
<keyword evidence="2" id="KW-0472">Membrane</keyword>
<feature type="transmembrane region" description="Helical" evidence="2">
    <location>
        <begin position="79"/>
        <end position="99"/>
    </location>
</feature>
<feature type="compositionally biased region" description="Acidic residues" evidence="1">
    <location>
        <begin position="66"/>
        <end position="76"/>
    </location>
</feature>
<name>A0A9W8AN78_9FUNG</name>
<feature type="region of interest" description="Disordered" evidence="1">
    <location>
        <begin position="1"/>
        <end position="28"/>
    </location>
</feature>
<keyword evidence="5" id="KW-1185">Reference proteome</keyword>
<accession>A0A9W8AN78</accession>
<proteinExistence type="predicted"/>
<dbReference type="PANTHER" id="PTHR37846:SF1">
    <property type="entry name" value="DEACETYLASE-LIKE PROTEIN"/>
    <property type="match status" value="1"/>
</dbReference>
<dbReference type="InterPro" id="IPR056136">
    <property type="entry name" value="DUF7719"/>
</dbReference>
<dbReference type="PANTHER" id="PTHR37846">
    <property type="entry name" value="YALI0B21296P"/>
    <property type="match status" value="1"/>
</dbReference>
<feature type="transmembrane region" description="Helical" evidence="2">
    <location>
        <begin position="181"/>
        <end position="206"/>
    </location>
</feature>
<dbReference type="AlphaFoldDB" id="A0A9W8AN78"/>
<evidence type="ECO:0000256" key="1">
    <source>
        <dbReference type="SAM" id="MobiDB-lite"/>
    </source>
</evidence>
<evidence type="ECO:0000256" key="2">
    <source>
        <dbReference type="SAM" id="Phobius"/>
    </source>
</evidence>
<dbReference type="OrthoDB" id="5597489at2759"/>
<keyword evidence="2" id="KW-1133">Transmembrane helix</keyword>
<feature type="compositionally biased region" description="Basic and acidic residues" evidence="1">
    <location>
        <begin position="49"/>
        <end position="65"/>
    </location>
</feature>
<dbReference type="EMBL" id="JANBPY010003368">
    <property type="protein sequence ID" value="KAJ1951933.1"/>
    <property type="molecule type" value="Genomic_DNA"/>
</dbReference>
<protein>
    <recommendedName>
        <fullName evidence="3">DUF7719 domain-containing protein</fullName>
    </recommendedName>
</protein>
<feature type="region of interest" description="Disordered" evidence="1">
    <location>
        <begin position="47"/>
        <end position="76"/>
    </location>
</feature>
<comment type="caution">
    <text evidence="4">The sequence shown here is derived from an EMBL/GenBank/DDBJ whole genome shotgun (WGS) entry which is preliminary data.</text>
</comment>
<gene>
    <name evidence="4" type="ORF">IWQ62_006337</name>
</gene>
<dbReference type="Proteomes" id="UP001150925">
    <property type="component" value="Unassembled WGS sequence"/>
</dbReference>
<reference evidence="4" key="1">
    <citation type="submission" date="2022-07" db="EMBL/GenBank/DDBJ databases">
        <title>Phylogenomic reconstructions and comparative analyses of Kickxellomycotina fungi.</title>
        <authorList>
            <person name="Reynolds N.K."/>
            <person name="Stajich J.E."/>
            <person name="Barry K."/>
            <person name="Grigoriev I.V."/>
            <person name="Crous P."/>
            <person name="Smith M.E."/>
        </authorList>
    </citation>
    <scope>NUCLEOTIDE SEQUENCE</scope>
    <source>
        <strain evidence="4">RSA 1196</strain>
    </source>
</reference>
<organism evidence="4 5">
    <name type="scientific">Dispira parvispora</name>
    <dbReference type="NCBI Taxonomy" id="1520584"/>
    <lineage>
        <taxon>Eukaryota</taxon>
        <taxon>Fungi</taxon>
        <taxon>Fungi incertae sedis</taxon>
        <taxon>Zoopagomycota</taxon>
        <taxon>Kickxellomycotina</taxon>
        <taxon>Dimargaritomycetes</taxon>
        <taxon>Dimargaritales</taxon>
        <taxon>Dimargaritaceae</taxon>
        <taxon>Dispira</taxon>
    </lineage>
</organism>
<evidence type="ECO:0000313" key="5">
    <source>
        <dbReference type="Proteomes" id="UP001150925"/>
    </source>
</evidence>
<feature type="domain" description="DUF7719" evidence="3">
    <location>
        <begin position="145"/>
        <end position="206"/>
    </location>
</feature>
<evidence type="ECO:0000259" key="3">
    <source>
        <dbReference type="Pfam" id="PF24841"/>
    </source>
</evidence>
<dbReference type="Pfam" id="PF24841">
    <property type="entry name" value="DUF7719"/>
    <property type="match status" value="1"/>
</dbReference>